<organism evidence="1">
    <name type="scientific">Candidatus Kentrum sp. DK</name>
    <dbReference type="NCBI Taxonomy" id="2126562"/>
    <lineage>
        <taxon>Bacteria</taxon>
        <taxon>Pseudomonadati</taxon>
        <taxon>Pseudomonadota</taxon>
        <taxon>Gammaproteobacteria</taxon>
        <taxon>Candidatus Kentrum</taxon>
    </lineage>
</organism>
<dbReference type="AlphaFoldDB" id="A0A450SB29"/>
<evidence type="ECO:0000313" key="1">
    <source>
        <dbReference type="EMBL" id="VFJ49422.1"/>
    </source>
</evidence>
<accession>A0A450SB29</accession>
<protein>
    <submittedName>
        <fullName evidence="1">TIGR02646 family protein</fullName>
    </submittedName>
</protein>
<name>A0A450SB29_9GAMM</name>
<proteinExistence type="predicted"/>
<gene>
    <name evidence="1" type="ORF">BECKDK2373C_GA0170839_10266</name>
</gene>
<dbReference type="EMBL" id="CAADEY010000026">
    <property type="protein sequence ID" value="VFJ49422.1"/>
    <property type="molecule type" value="Genomic_DNA"/>
</dbReference>
<dbReference type="InterPro" id="IPR013467">
    <property type="entry name" value="HNH78-like"/>
</dbReference>
<sequence>MWNDALQKAARARLVAGKLGGMGEEFARHLAEKPSYEFRWKTWRGERVNIRLLPLLRHMTEGHCAYCDWFPMDTGTDPTIAHFRPKKPFPKQVYAWDNLYLCCRQCQEKNDNRFTEELLRPDEPGYAFERFFIYNHADGTLSPNPGAPEEEHRRAELTIDLFRLNSRGRPQARKRTRKLFLHLMSENRKGWIPELPFRYLFQDESSDFPPRSGYVAS</sequence>
<reference evidence="1" key="1">
    <citation type="submission" date="2019-02" db="EMBL/GenBank/DDBJ databases">
        <authorList>
            <person name="Gruber-Vodicka R. H."/>
            <person name="Seah K. B. B."/>
        </authorList>
    </citation>
    <scope>NUCLEOTIDE SEQUENCE</scope>
    <source>
        <strain evidence="1">BECK_DK161</strain>
    </source>
</reference>
<dbReference type="Gene3D" id="1.10.30.50">
    <property type="match status" value="1"/>
</dbReference>
<dbReference type="NCBIfam" id="TIGR02646">
    <property type="entry name" value="retron system putative HNH endonuclease"/>
    <property type="match status" value="1"/>
</dbReference>